<evidence type="ECO:0000256" key="1">
    <source>
        <dbReference type="SAM" id="MobiDB-lite"/>
    </source>
</evidence>
<feature type="transmembrane region" description="Helical" evidence="2">
    <location>
        <begin position="29"/>
        <end position="54"/>
    </location>
</feature>
<keyword evidence="2" id="KW-1133">Transmembrane helix</keyword>
<dbReference type="EMBL" id="CM009290">
    <property type="protein sequence ID" value="PNT59656.1"/>
    <property type="molecule type" value="Genomic_DNA"/>
</dbReference>
<feature type="region of interest" description="Disordered" evidence="1">
    <location>
        <begin position="1"/>
        <end position="21"/>
    </location>
</feature>
<keyword evidence="4" id="KW-1185">Reference proteome</keyword>
<sequence>MGWAGVPAQNNSKRGHCTSGDDREGGRPFFLSSLCFFSTLFPSVSVFSFHFSWCCCRLREWWQLEVVMMVANRGWLGCWSVAVEAGDSSCFLFPSAEALLLLLVSFVSSVNAVLPSLQQLHGGAVSCCCYLRLSRGAGRCPSSNGAATGGRKMTVAGKSKCRLFFQWCSAGWDEDDELRKEVGSVDEEEWQRFQE</sequence>
<dbReference type="Proteomes" id="UP000006729">
    <property type="component" value="Chromosome 1"/>
</dbReference>
<protein>
    <submittedName>
        <fullName evidence="3">Uncharacterized protein</fullName>
    </submittedName>
</protein>
<evidence type="ECO:0000313" key="4">
    <source>
        <dbReference type="Proteomes" id="UP000006729"/>
    </source>
</evidence>
<keyword evidence="2" id="KW-0472">Membrane</keyword>
<keyword evidence="2" id="KW-0812">Transmembrane</keyword>
<evidence type="ECO:0000256" key="2">
    <source>
        <dbReference type="SAM" id="Phobius"/>
    </source>
</evidence>
<dbReference type="InParanoid" id="A0A2K2CCA1"/>
<reference evidence="3 4" key="1">
    <citation type="journal article" date="2006" name="Science">
        <title>The genome of black cottonwood, Populus trichocarpa (Torr. &amp; Gray).</title>
        <authorList>
            <person name="Tuskan G.A."/>
            <person name="Difazio S."/>
            <person name="Jansson S."/>
            <person name="Bohlmann J."/>
            <person name="Grigoriev I."/>
            <person name="Hellsten U."/>
            <person name="Putnam N."/>
            <person name="Ralph S."/>
            <person name="Rombauts S."/>
            <person name="Salamov A."/>
            <person name="Schein J."/>
            <person name="Sterck L."/>
            <person name="Aerts A."/>
            <person name="Bhalerao R.R."/>
            <person name="Bhalerao R.P."/>
            <person name="Blaudez D."/>
            <person name="Boerjan W."/>
            <person name="Brun A."/>
            <person name="Brunner A."/>
            <person name="Busov V."/>
            <person name="Campbell M."/>
            <person name="Carlson J."/>
            <person name="Chalot M."/>
            <person name="Chapman J."/>
            <person name="Chen G.L."/>
            <person name="Cooper D."/>
            <person name="Coutinho P.M."/>
            <person name="Couturier J."/>
            <person name="Covert S."/>
            <person name="Cronk Q."/>
            <person name="Cunningham R."/>
            <person name="Davis J."/>
            <person name="Degroeve S."/>
            <person name="Dejardin A."/>
            <person name="Depamphilis C."/>
            <person name="Detter J."/>
            <person name="Dirks B."/>
            <person name="Dubchak I."/>
            <person name="Duplessis S."/>
            <person name="Ehlting J."/>
            <person name="Ellis B."/>
            <person name="Gendler K."/>
            <person name="Goodstein D."/>
            <person name="Gribskov M."/>
            <person name="Grimwood J."/>
            <person name="Groover A."/>
            <person name="Gunter L."/>
            <person name="Hamberger B."/>
            <person name="Heinze B."/>
            <person name="Helariutta Y."/>
            <person name="Henrissat B."/>
            <person name="Holligan D."/>
            <person name="Holt R."/>
            <person name="Huang W."/>
            <person name="Islam-Faridi N."/>
            <person name="Jones S."/>
            <person name="Jones-Rhoades M."/>
            <person name="Jorgensen R."/>
            <person name="Joshi C."/>
            <person name="Kangasjarvi J."/>
            <person name="Karlsson J."/>
            <person name="Kelleher C."/>
            <person name="Kirkpatrick R."/>
            <person name="Kirst M."/>
            <person name="Kohler A."/>
            <person name="Kalluri U."/>
            <person name="Larimer F."/>
            <person name="Leebens-Mack J."/>
            <person name="Leple J.C."/>
            <person name="Locascio P."/>
            <person name="Lou Y."/>
            <person name="Lucas S."/>
            <person name="Martin F."/>
            <person name="Montanini B."/>
            <person name="Napoli C."/>
            <person name="Nelson D.R."/>
            <person name="Nelson C."/>
            <person name="Nieminen K."/>
            <person name="Nilsson O."/>
            <person name="Pereda V."/>
            <person name="Peter G."/>
            <person name="Philippe R."/>
            <person name="Pilate G."/>
            <person name="Poliakov A."/>
            <person name="Razumovskaya J."/>
            <person name="Richardson P."/>
            <person name="Rinaldi C."/>
            <person name="Ritland K."/>
            <person name="Rouze P."/>
            <person name="Ryaboy D."/>
            <person name="Schmutz J."/>
            <person name="Schrader J."/>
            <person name="Segerman B."/>
            <person name="Shin H."/>
            <person name="Siddiqui A."/>
            <person name="Sterky F."/>
            <person name="Terry A."/>
            <person name="Tsai C.J."/>
            <person name="Uberbacher E."/>
            <person name="Unneberg P."/>
            <person name="Vahala J."/>
            <person name="Wall K."/>
            <person name="Wessler S."/>
            <person name="Yang G."/>
            <person name="Yin T."/>
            <person name="Douglas C."/>
            <person name="Marra M."/>
            <person name="Sandberg G."/>
            <person name="Van de Peer Y."/>
            <person name="Rokhsar D."/>
        </authorList>
    </citation>
    <scope>NUCLEOTIDE SEQUENCE [LARGE SCALE GENOMIC DNA]</scope>
    <source>
        <strain evidence="4">cv. Nisqually</strain>
    </source>
</reference>
<name>A0A2K2CCA1_POPTR</name>
<gene>
    <name evidence="3" type="ORF">POPTR_001G422400</name>
</gene>
<accession>A0A2K2CCA1</accession>
<proteinExistence type="predicted"/>
<dbReference type="AlphaFoldDB" id="A0A2K2CCA1"/>
<organism evidence="3 4">
    <name type="scientific">Populus trichocarpa</name>
    <name type="common">Western balsam poplar</name>
    <name type="synonym">Populus balsamifera subsp. trichocarpa</name>
    <dbReference type="NCBI Taxonomy" id="3694"/>
    <lineage>
        <taxon>Eukaryota</taxon>
        <taxon>Viridiplantae</taxon>
        <taxon>Streptophyta</taxon>
        <taxon>Embryophyta</taxon>
        <taxon>Tracheophyta</taxon>
        <taxon>Spermatophyta</taxon>
        <taxon>Magnoliopsida</taxon>
        <taxon>eudicotyledons</taxon>
        <taxon>Gunneridae</taxon>
        <taxon>Pentapetalae</taxon>
        <taxon>rosids</taxon>
        <taxon>fabids</taxon>
        <taxon>Malpighiales</taxon>
        <taxon>Salicaceae</taxon>
        <taxon>Saliceae</taxon>
        <taxon>Populus</taxon>
    </lineage>
</organism>
<evidence type="ECO:0000313" key="3">
    <source>
        <dbReference type="EMBL" id="PNT59656.1"/>
    </source>
</evidence>